<dbReference type="AlphaFoldDB" id="A0A1I5YPI0"/>
<reference evidence="3" key="1">
    <citation type="submission" date="2016-10" db="EMBL/GenBank/DDBJ databases">
        <authorList>
            <person name="Varghese N."/>
            <person name="Submissions S."/>
        </authorList>
    </citation>
    <scope>NUCLEOTIDE SEQUENCE [LARGE SCALE GENOMIC DNA]</scope>
    <source>
        <strain evidence="3">P18</strain>
    </source>
</reference>
<dbReference type="EMBL" id="FOXO01000052">
    <property type="protein sequence ID" value="SFQ46164.1"/>
    <property type="molecule type" value="Genomic_DNA"/>
</dbReference>
<keyword evidence="2" id="KW-0489">Methyltransferase</keyword>
<name>A0A1I5YPI0_9FIRM</name>
<organism evidence="2 3">
    <name type="scientific">Butyrivibrio proteoclasticus</name>
    <dbReference type="NCBI Taxonomy" id="43305"/>
    <lineage>
        <taxon>Bacteria</taxon>
        <taxon>Bacillati</taxon>
        <taxon>Bacillota</taxon>
        <taxon>Clostridia</taxon>
        <taxon>Lachnospirales</taxon>
        <taxon>Lachnospiraceae</taxon>
        <taxon>Butyrivibrio</taxon>
    </lineage>
</organism>
<dbReference type="PANTHER" id="PTHR43591">
    <property type="entry name" value="METHYLTRANSFERASE"/>
    <property type="match status" value="1"/>
</dbReference>
<sequence>MFWDKVSPLYDIFENIYNGKVYTDTGKKVAELIDPSDEVLECACGTGAISIYIAQKCKKLIATDFAPGMLRRAAKKCRNYPNVVFKKADITNIKCKNDCFDKVVAGNVIHLLPNPEKALRELERVVKPGGRIIIPTYINMSKGTGTAAVKFITLLGADFKRQFNLDSYKKFFEEKGYTGVRYHVVDGRMPCAIAVITKAK</sequence>
<dbReference type="GO" id="GO:0008757">
    <property type="term" value="F:S-adenosylmethionine-dependent methyltransferase activity"/>
    <property type="evidence" value="ECO:0007669"/>
    <property type="project" value="InterPro"/>
</dbReference>
<evidence type="ECO:0000313" key="2">
    <source>
        <dbReference type="EMBL" id="SFQ46164.1"/>
    </source>
</evidence>
<dbReference type="RefSeq" id="WP_074892054.1">
    <property type="nucleotide sequence ID" value="NZ_FOXO01000052.1"/>
</dbReference>
<evidence type="ECO:0000313" key="3">
    <source>
        <dbReference type="Proteomes" id="UP000182624"/>
    </source>
</evidence>
<protein>
    <submittedName>
        <fullName evidence="2">Methyltransferase domain-containing protein</fullName>
    </submittedName>
</protein>
<evidence type="ECO:0000259" key="1">
    <source>
        <dbReference type="Pfam" id="PF08241"/>
    </source>
</evidence>
<dbReference type="Proteomes" id="UP000182624">
    <property type="component" value="Unassembled WGS sequence"/>
</dbReference>
<dbReference type="CDD" id="cd02440">
    <property type="entry name" value="AdoMet_MTases"/>
    <property type="match status" value="1"/>
</dbReference>
<dbReference type="InterPro" id="IPR013216">
    <property type="entry name" value="Methyltransf_11"/>
</dbReference>
<dbReference type="Pfam" id="PF08241">
    <property type="entry name" value="Methyltransf_11"/>
    <property type="match status" value="1"/>
</dbReference>
<keyword evidence="2" id="KW-0808">Transferase</keyword>
<keyword evidence="3" id="KW-1185">Reference proteome</keyword>
<dbReference type="OrthoDB" id="9808140at2"/>
<feature type="domain" description="Methyltransferase type 11" evidence="1">
    <location>
        <begin position="40"/>
        <end position="134"/>
    </location>
</feature>
<dbReference type="Gene3D" id="3.40.50.150">
    <property type="entry name" value="Vaccinia Virus protein VP39"/>
    <property type="match status" value="1"/>
</dbReference>
<proteinExistence type="predicted"/>
<accession>A0A1I5YPI0</accession>
<dbReference type="SUPFAM" id="SSF53335">
    <property type="entry name" value="S-adenosyl-L-methionine-dependent methyltransferases"/>
    <property type="match status" value="1"/>
</dbReference>
<dbReference type="GO" id="GO:0032259">
    <property type="term" value="P:methylation"/>
    <property type="evidence" value="ECO:0007669"/>
    <property type="project" value="UniProtKB-KW"/>
</dbReference>
<gene>
    <name evidence="2" type="ORF">SAMN04487928_1524</name>
</gene>
<dbReference type="InterPro" id="IPR029063">
    <property type="entry name" value="SAM-dependent_MTases_sf"/>
</dbReference>